<organism evidence="1">
    <name type="scientific">Arundo donax</name>
    <name type="common">Giant reed</name>
    <name type="synonym">Donax arundinaceus</name>
    <dbReference type="NCBI Taxonomy" id="35708"/>
    <lineage>
        <taxon>Eukaryota</taxon>
        <taxon>Viridiplantae</taxon>
        <taxon>Streptophyta</taxon>
        <taxon>Embryophyta</taxon>
        <taxon>Tracheophyta</taxon>
        <taxon>Spermatophyta</taxon>
        <taxon>Magnoliopsida</taxon>
        <taxon>Liliopsida</taxon>
        <taxon>Poales</taxon>
        <taxon>Poaceae</taxon>
        <taxon>PACMAD clade</taxon>
        <taxon>Arundinoideae</taxon>
        <taxon>Arundineae</taxon>
        <taxon>Arundo</taxon>
    </lineage>
</organism>
<reference evidence="1" key="2">
    <citation type="journal article" date="2015" name="Data Brief">
        <title>Shoot transcriptome of the giant reed, Arundo donax.</title>
        <authorList>
            <person name="Barrero R.A."/>
            <person name="Guerrero F.D."/>
            <person name="Moolhuijzen P."/>
            <person name="Goolsby J.A."/>
            <person name="Tidwell J."/>
            <person name="Bellgard S.E."/>
            <person name="Bellgard M.I."/>
        </authorList>
    </citation>
    <scope>NUCLEOTIDE SEQUENCE</scope>
    <source>
        <tissue evidence="1">Shoot tissue taken approximately 20 cm above the soil surface</tissue>
    </source>
</reference>
<accession>A0A0A9B7T9</accession>
<proteinExistence type="predicted"/>
<evidence type="ECO:0000313" key="1">
    <source>
        <dbReference type="EMBL" id="JAD58218.1"/>
    </source>
</evidence>
<reference evidence="1" key="1">
    <citation type="submission" date="2014-09" db="EMBL/GenBank/DDBJ databases">
        <authorList>
            <person name="Magalhaes I.L.F."/>
            <person name="Oliveira U."/>
            <person name="Santos F.R."/>
            <person name="Vidigal T.H.D.A."/>
            <person name="Brescovit A.D."/>
            <person name="Santos A.J."/>
        </authorList>
    </citation>
    <scope>NUCLEOTIDE SEQUENCE</scope>
    <source>
        <tissue evidence="1">Shoot tissue taken approximately 20 cm above the soil surface</tissue>
    </source>
</reference>
<name>A0A0A9B7T9_ARUDO</name>
<protein>
    <submittedName>
        <fullName evidence="1">Uncharacterized protein</fullName>
    </submittedName>
</protein>
<dbReference type="EMBL" id="GBRH01239677">
    <property type="protein sequence ID" value="JAD58218.1"/>
    <property type="molecule type" value="Transcribed_RNA"/>
</dbReference>
<dbReference type="AlphaFoldDB" id="A0A0A9B7T9"/>
<sequence>MWKSPGRMKQKLLTKLL</sequence>